<reference evidence="1" key="1">
    <citation type="submission" date="2020-10" db="EMBL/GenBank/DDBJ databases">
        <authorList>
            <person name="Kusch S."/>
        </authorList>
    </citation>
    <scope>NUCLEOTIDE SEQUENCE</scope>
    <source>
        <strain evidence="1">SwB9</strain>
    </source>
</reference>
<dbReference type="Proteomes" id="UP000624404">
    <property type="component" value="Unassembled WGS sequence"/>
</dbReference>
<comment type="caution">
    <text evidence="1">The sequence shown here is derived from an EMBL/GenBank/DDBJ whole genome shotgun (WGS) entry which is preliminary data.</text>
</comment>
<accession>A0A8H2W477</accession>
<dbReference type="AlphaFoldDB" id="A0A8H2W477"/>
<evidence type="ECO:0000313" key="1">
    <source>
        <dbReference type="EMBL" id="CAD6449124.1"/>
    </source>
</evidence>
<dbReference type="EMBL" id="CAJHIA010000033">
    <property type="protein sequence ID" value="CAD6449124.1"/>
    <property type="molecule type" value="Genomic_DNA"/>
</dbReference>
<proteinExistence type="predicted"/>
<name>A0A8H2W477_9HELO</name>
<evidence type="ECO:0000313" key="2">
    <source>
        <dbReference type="Proteomes" id="UP000624404"/>
    </source>
</evidence>
<keyword evidence="2" id="KW-1185">Reference proteome</keyword>
<gene>
    <name evidence="1" type="ORF">SCLTRI_LOCUS8917</name>
</gene>
<sequence>MRNNFLCIKPQKQKLLSVEFTNNYQKQKAITSAPLNTTSTSLKPLKHNSKCVPQPPPVSSTATVLAPQPRLLSLIS</sequence>
<protein>
    <submittedName>
        <fullName evidence="1">782c8a96-06f4-4b95-b6cf-2760fb059616-CDS</fullName>
    </submittedName>
</protein>
<organism evidence="1 2">
    <name type="scientific">Sclerotinia trifoliorum</name>
    <dbReference type="NCBI Taxonomy" id="28548"/>
    <lineage>
        <taxon>Eukaryota</taxon>
        <taxon>Fungi</taxon>
        <taxon>Dikarya</taxon>
        <taxon>Ascomycota</taxon>
        <taxon>Pezizomycotina</taxon>
        <taxon>Leotiomycetes</taxon>
        <taxon>Helotiales</taxon>
        <taxon>Sclerotiniaceae</taxon>
        <taxon>Sclerotinia</taxon>
    </lineage>
</organism>